<reference evidence="1 2" key="1">
    <citation type="journal article" date="2018" name="Sci. Rep.">
        <title>Genomic signatures of local adaptation to the degree of environmental predictability in rotifers.</title>
        <authorList>
            <person name="Franch-Gras L."/>
            <person name="Hahn C."/>
            <person name="Garcia-Roger E.M."/>
            <person name="Carmona M.J."/>
            <person name="Serra M."/>
            <person name="Gomez A."/>
        </authorList>
    </citation>
    <scope>NUCLEOTIDE SEQUENCE [LARGE SCALE GENOMIC DNA]</scope>
    <source>
        <strain evidence="1">HYR1</strain>
    </source>
</reference>
<name>A0A3M7PXH5_BRAPC</name>
<keyword evidence="2" id="KW-1185">Reference proteome</keyword>
<organism evidence="1 2">
    <name type="scientific">Brachionus plicatilis</name>
    <name type="common">Marine rotifer</name>
    <name type="synonym">Brachionus muelleri</name>
    <dbReference type="NCBI Taxonomy" id="10195"/>
    <lineage>
        <taxon>Eukaryota</taxon>
        <taxon>Metazoa</taxon>
        <taxon>Spiralia</taxon>
        <taxon>Gnathifera</taxon>
        <taxon>Rotifera</taxon>
        <taxon>Eurotatoria</taxon>
        <taxon>Monogononta</taxon>
        <taxon>Pseudotrocha</taxon>
        <taxon>Ploima</taxon>
        <taxon>Brachionidae</taxon>
        <taxon>Brachionus</taxon>
    </lineage>
</organism>
<accession>A0A3M7PXH5</accession>
<protein>
    <submittedName>
        <fullName evidence="1">Uncharacterized protein</fullName>
    </submittedName>
</protein>
<sequence>KNNSKFELTSITENKPSILRSFSFVLNFANNLMFFKKNLPPNFYNQRDKKQWLIFDFSKLVLCMQHL</sequence>
<feature type="non-terminal residue" evidence="1">
    <location>
        <position position="1"/>
    </location>
</feature>
<dbReference type="AlphaFoldDB" id="A0A3M7PXH5"/>
<comment type="caution">
    <text evidence="1">The sequence shown here is derived from an EMBL/GenBank/DDBJ whole genome shotgun (WGS) entry which is preliminary data.</text>
</comment>
<gene>
    <name evidence="1" type="ORF">BpHYR1_025230</name>
</gene>
<proteinExistence type="predicted"/>
<evidence type="ECO:0000313" key="2">
    <source>
        <dbReference type="Proteomes" id="UP000276133"/>
    </source>
</evidence>
<dbReference type="Proteomes" id="UP000276133">
    <property type="component" value="Unassembled WGS sequence"/>
</dbReference>
<evidence type="ECO:0000313" key="1">
    <source>
        <dbReference type="EMBL" id="RNA03495.1"/>
    </source>
</evidence>
<dbReference type="EMBL" id="REGN01008474">
    <property type="protein sequence ID" value="RNA03495.1"/>
    <property type="molecule type" value="Genomic_DNA"/>
</dbReference>